<accession>A0A679HLR9</accession>
<evidence type="ECO:0000313" key="2">
    <source>
        <dbReference type="Proteomes" id="UP000500882"/>
    </source>
</evidence>
<dbReference type="Proteomes" id="UP000500882">
    <property type="component" value="Chromosome"/>
</dbReference>
<sequence length="84" mass="10009">MLFHNYHFLRDNTNTTKKAGIWLSGYPLFFDMGYKNYIVNVDEYNKPLDWGKSSGRLYLTDYILGDILWSIRLKRAIVYSQVYS</sequence>
<gene>
    <name evidence="1" type="ORF">BatF92_17440</name>
</gene>
<proteinExistence type="predicted"/>
<name>A0A679HLR9_BACT4</name>
<reference evidence="1 2" key="1">
    <citation type="submission" date="2020-02" db="EMBL/GenBank/DDBJ databases">
        <title>Whole-genome sequencing and comparative analysis of the genomes of Bacteroides thetaiotaomicron and Escherichia coli isolated from a healthy resident in Vietnam.</title>
        <authorList>
            <person name="Mohsin M."/>
            <person name="Tanaka K."/>
            <person name="Kawahara R."/>
            <person name="Kondo S."/>
            <person name="Noguchi H."/>
            <person name="Motooka D."/>
            <person name="Nakamura S."/>
            <person name="Khong D.T."/>
            <person name="Nguyen T.N."/>
            <person name="Tran H.T."/>
            <person name="Yamamoto Y."/>
        </authorList>
    </citation>
    <scope>NUCLEOTIDE SEQUENCE [LARGE SCALE GENOMIC DNA]</scope>
    <source>
        <strain evidence="1 2">F9-2</strain>
    </source>
</reference>
<dbReference type="EMBL" id="AP022660">
    <property type="protein sequence ID" value="BCA49802.1"/>
    <property type="molecule type" value="Genomic_DNA"/>
</dbReference>
<evidence type="ECO:0000313" key="1">
    <source>
        <dbReference type="EMBL" id="BCA49802.1"/>
    </source>
</evidence>
<dbReference type="AlphaFoldDB" id="A0A679HLR9"/>
<protein>
    <submittedName>
        <fullName evidence="1">Uncharacterized protein</fullName>
    </submittedName>
</protein>
<organism evidence="1 2">
    <name type="scientific">Bacteroides thetaiotaomicron</name>
    <dbReference type="NCBI Taxonomy" id="818"/>
    <lineage>
        <taxon>Bacteria</taxon>
        <taxon>Pseudomonadati</taxon>
        <taxon>Bacteroidota</taxon>
        <taxon>Bacteroidia</taxon>
        <taxon>Bacteroidales</taxon>
        <taxon>Bacteroidaceae</taxon>
        <taxon>Bacteroides</taxon>
    </lineage>
</organism>